<protein>
    <submittedName>
        <fullName evidence="2">Unannotated protein</fullName>
    </submittedName>
</protein>
<keyword evidence="1" id="KW-0812">Transmembrane</keyword>
<organism evidence="2">
    <name type="scientific">freshwater metagenome</name>
    <dbReference type="NCBI Taxonomy" id="449393"/>
    <lineage>
        <taxon>unclassified sequences</taxon>
        <taxon>metagenomes</taxon>
        <taxon>ecological metagenomes</taxon>
    </lineage>
</organism>
<feature type="transmembrane region" description="Helical" evidence="1">
    <location>
        <begin position="27"/>
        <end position="47"/>
    </location>
</feature>
<proteinExistence type="predicted"/>
<feature type="transmembrane region" description="Helical" evidence="1">
    <location>
        <begin position="84"/>
        <end position="101"/>
    </location>
</feature>
<keyword evidence="1" id="KW-1133">Transmembrane helix</keyword>
<name>A0A6J7GNK0_9ZZZZ</name>
<dbReference type="EMBL" id="CAFBMS010000002">
    <property type="protein sequence ID" value="CAB4908258.1"/>
    <property type="molecule type" value="Genomic_DNA"/>
</dbReference>
<accession>A0A6J7GNK0</accession>
<dbReference type="AlphaFoldDB" id="A0A6J7GNK0"/>
<evidence type="ECO:0000313" key="2">
    <source>
        <dbReference type="EMBL" id="CAB4908258.1"/>
    </source>
</evidence>
<sequence length="103" mass="10843">MKLVYSAALGILTGIAAALLHIFYPPFGLILALVGTAATIWAIGRHFGARKYKLIASITWGLILWRASTFGVGNELLVQGNSQGSALVFLGVVALFIVTAMPA</sequence>
<evidence type="ECO:0000256" key="1">
    <source>
        <dbReference type="SAM" id="Phobius"/>
    </source>
</evidence>
<reference evidence="2" key="1">
    <citation type="submission" date="2020-05" db="EMBL/GenBank/DDBJ databases">
        <authorList>
            <person name="Chiriac C."/>
            <person name="Salcher M."/>
            <person name="Ghai R."/>
            <person name="Kavagutti S V."/>
        </authorList>
    </citation>
    <scope>NUCLEOTIDE SEQUENCE</scope>
</reference>
<keyword evidence="1" id="KW-0472">Membrane</keyword>
<gene>
    <name evidence="2" type="ORF">UFOPK3614_00079</name>
</gene>